<evidence type="ECO:0000256" key="6">
    <source>
        <dbReference type="PIRSR" id="PIRSR602081-1"/>
    </source>
</evidence>
<evidence type="ECO:0000313" key="10">
    <source>
        <dbReference type="Proteomes" id="UP000288279"/>
    </source>
</evidence>
<organism evidence="9 10">
    <name type="scientific">Pseudidiomarina taiwanensis</name>
    <dbReference type="NCBI Taxonomy" id="337250"/>
    <lineage>
        <taxon>Bacteria</taxon>
        <taxon>Pseudomonadati</taxon>
        <taxon>Pseudomonadota</taxon>
        <taxon>Gammaproteobacteria</taxon>
        <taxon>Alteromonadales</taxon>
        <taxon>Idiomarinaceae</taxon>
        <taxon>Pseudidiomarina</taxon>
    </lineage>
</organism>
<evidence type="ECO:0000256" key="7">
    <source>
        <dbReference type="RuleBase" id="RU367151"/>
    </source>
</evidence>
<dbReference type="GO" id="GO:0003677">
    <property type="term" value="F:DNA binding"/>
    <property type="evidence" value="ECO:0007669"/>
    <property type="project" value="TreeGrafter"/>
</dbReference>
<dbReference type="PANTHER" id="PTHR11455">
    <property type="entry name" value="CRYPTOCHROME"/>
    <property type="match status" value="1"/>
</dbReference>
<dbReference type="InterPro" id="IPR014729">
    <property type="entry name" value="Rossmann-like_a/b/a_fold"/>
</dbReference>
<dbReference type="RefSeq" id="WP_126827692.1">
    <property type="nucleotide sequence ID" value="NZ_PIQG01000003.1"/>
</dbReference>
<dbReference type="OrthoDB" id="9772484at2"/>
<dbReference type="AlphaFoldDB" id="A0A432ZFV2"/>
<dbReference type="InterPro" id="IPR006050">
    <property type="entry name" value="DNA_photolyase_N"/>
</dbReference>
<dbReference type="PROSITE" id="PS51645">
    <property type="entry name" value="PHR_CRY_ALPHA_BETA"/>
    <property type="match status" value="1"/>
</dbReference>
<sequence>MKHRLGLIWFQNDLRSSDQRVLTQAAQECEQLICLFCVNPKWFESNRYGLTSIGAARWQFLQQSLADLEQQLHKLGNQLLVRVQTPLHAMAELIGQYGVDAIYRSRQHGYYENQYWSILQQRYPFLHYHEEDSSTLFDLAQLPFALDELPDTFSKFRRKVEKPNLREAIRPVLSVPTQLPPAPFSQQARSQLPTLPHHEQVLLHGGSSAAKAHLQQYFNGRFASDYKQTRNSLDGFSDSTKFSAWLADGSISAREVVAYLDAYEQRYGANESTYWIYFELLWREYFIWYAARHQQRLFHFRGIKDKRPQTSFYSHRFQQWCQGETPFPIVNACMKQLNATGYMSNRGRQLVASCFVHELGLDWRYGAAYFERQLIDYDVGANWGNWQYLAGVGADPRGHRRFDLAKQTRMYDPQGEFIATWQGEHPNAMLDVVDAADWPLTP</sequence>
<dbReference type="InterPro" id="IPR002081">
    <property type="entry name" value="Cryptochrome/DNA_photolyase_1"/>
</dbReference>
<feature type="binding site" evidence="6">
    <location>
        <begin position="239"/>
        <end position="243"/>
    </location>
    <ligand>
        <name>FAD</name>
        <dbReference type="ChEBI" id="CHEBI:57692"/>
    </ligand>
</feature>
<evidence type="ECO:0000256" key="1">
    <source>
        <dbReference type="ARBA" id="ARBA00005862"/>
    </source>
</evidence>
<gene>
    <name evidence="9" type="ORF">CWI83_07500</name>
</gene>
<comment type="caution">
    <text evidence="9">The sequence shown here is derived from an EMBL/GenBank/DDBJ whole genome shotgun (WGS) entry which is preliminary data.</text>
</comment>
<evidence type="ECO:0000313" key="9">
    <source>
        <dbReference type="EMBL" id="RUO76760.1"/>
    </source>
</evidence>
<accession>A0A432ZFV2</accession>
<evidence type="ECO:0000256" key="4">
    <source>
        <dbReference type="ARBA" id="ARBA00022827"/>
    </source>
</evidence>
<evidence type="ECO:0000256" key="5">
    <source>
        <dbReference type="ARBA" id="ARBA00022991"/>
    </source>
</evidence>
<dbReference type="Gene3D" id="1.10.579.10">
    <property type="entry name" value="DNA Cyclobutane Dipyrimidine Photolyase, subunit A, domain 3"/>
    <property type="match status" value="1"/>
</dbReference>
<dbReference type="Gene3D" id="1.25.40.80">
    <property type="match status" value="1"/>
</dbReference>
<dbReference type="EMBL" id="PIQG01000003">
    <property type="protein sequence ID" value="RUO76760.1"/>
    <property type="molecule type" value="Genomic_DNA"/>
</dbReference>
<keyword evidence="9" id="KW-0456">Lyase</keyword>
<dbReference type="Pfam" id="PF03441">
    <property type="entry name" value="FAD_binding_7"/>
    <property type="match status" value="1"/>
</dbReference>
<dbReference type="Pfam" id="PF00875">
    <property type="entry name" value="DNA_photolyase"/>
    <property type="match status" value="1"/>
</dbReference>
<dbReference type="SUPFAM" id="SSF52425">
    <property type="entry name" value="Cryptochrome/photolyase, N-terminal domain"/>
    <property type="match status" value="1"/>
</dbReference>
<feature type="binding site" evidence="6">
    <location>
        <begin position="376"/>
        <end position="378"/>
    </location>
    <ligand>
        <name>FAD</name>
        <dbReference type="ChEBI" id="CHEBI:57692"/>
    </ligand>
</feature>
<dbReference type="NCBIfam" id="TIGR02765">
    <property type="entry name" value="crypto_DASH"/>
    <property type="match status" value="1"/>
</dbReference>
<dbReference type="GO" id="GO:0003913">
    <property type="term" value="F:DNA photolyase activity"/>
    <property type="evidence" value="ECO:0007669"/>
    <property type="project" value="InterPro"/>
</dbReference>
<evidence type="ECO:0000256" key="2">
    <source>
        <dbReference type="ARBA" id="ARBA00017881"/>
    </source>
</evidence>
<feature type="binding site" evidence="6">
    <location>
        <position position="226"/>
    </location>
    <ligand>
        <name>FAD</name>
        <dbReference type="ChEBI" id="CHEBI:57692"/>
    </ligand>
</feature>
<dbReference type="GO" id="GO:0000719">
    <property type="term" value="P:photoreactive repair"/>
    <property type="evidence" value="ECO:0007669"/>
    <property type="project" value="TreeGrafter"/>
</dbReference>
<reference evidence="9 10" key="1">
    <citation type="journal article" date="2011" name="Front. Microbiol.">
        <title>Genomic signatures of strain selection and enhancement in Bacillus atrophaeus var. globigii, a historical biowarfare simulant.</title>
        <authorList>
            <person name="Gibbons H.S."/>
            <person name="Broomall S.M."/>
            <person name="McNew L.A."/>
            <person name="Daligault H."/>
            <person name="Chapman C."/>
            <person name="Bruce D."/>
            <person name="Karavis M."/>
            <person name="Krepps M."/>
            <person name="McGregor P.A."/>
            <person name="Hong C."/>
            <person name="Park K.H."/>
            <person name="Akmal A."/>
            <person name="Feldman A."/>
            <person name="Lin J.S."/>
            <person name="Chang W.E."/>
            <person name="Higgs B.W."/>
            <person name="Demirev P."/>
            <person name="Lindquist J."/>
            <person name="Liem A."/>
            <person name="Fochler E."/>
            <person name="Read T.D."/>
            <person name="Tapia R."/>
            <person name="Johnson S."/>
            <person name="Bishop-Lilly K.A."/>
            <person name="Detter C."/>
            <person name="Han C."/>
            <person name="Sozhamannan S."/>
            <person name="Rosenzweig C.N."/>
            <person name="Skowronski E.W."/>
        </authorList>
    </citation>
    <scope>NUCLEOTIDE SEQUENCE [LARGE SCALE GENOMIC DNA]</scope>
    <source>
        <strain evidence="9 10">PIT1</strain>
    </source>
</reference>
<evidence type="ECO:0000256" key="3">
    <source>
        <dbReference type="ARBA" id="ARBA00022630"/>
    </source>
</evidence>
<keyword evidence="10" id="KW-1185">Reference proteome</keyword>
<comment type="cofactor">
    <cofactor evidence="6 7">
        <name>FAD</name>
        <dbReference type="ChEBI" id="CHEBI:57692"/>
    </cofactor>
    <text evidence="6 7">Binds 1 FAD per subunit.</text>
</comment>
<keyword evidence="5 7" id="KW-0157">Chromophore</keyword>
<proteinExistence type="inferred from homology"/>
<dbReference type="Gene3D" id="3.40.50.620">
    <property type="entry name" value="HUPs"/>
    <property type="match status" value="1"/>
</dbReference>
<dbReference type="InterPro" id="IPR036155">
    <property type="entry name" value="Crypto/Photolyase_N_sf"/>
</dbReference>
<dbReference type="InterPro" id="IPR005101">
    <property type="entry name" value="Cryptochr/Photolyase_FAD-bd"/>
</dbReference>
<keyword evidence="3 6" id="KW-0285">Flavoprotein</keyword>
<dbReference type="PRINTS" id="PR00147">
    <property type="entry name" value="DNAPHOTLYASE"/>
</dbReference>
<comment type="cofactor">
    <cofactor evidence="7">
        <name>(6R)-5,10-methylene-5,6,7,8-tetrahydrofolate</name>
        <dbReference type="ChEBI" id="CHEBI:15636"/>
    </cofactor>
    <text evidence="7">Binds 1 5,10-methenyltetrahydrofolate (MTHF) per subunit.</text>
</comment>
<protein>
    <recommendedName>
        <fullName evidence="2 7">Cryptochrome DASH</fullName>
    </recommendedName>
</protein>
<dbReference type="PANTHER" id="PTHR11455:SF22">
    <property type="entry name" value="CRYPTOCHROME DASH"/>
    <property type="match status" value="1"/>
</dbReference>
<dbReference type="Proteomes" id="UP000288279">
    <property type="component" value="Unassembled WGS sequence"/>
</dbReference>
<evidence type="ECO:0000259" key="8">
    <source>
        <dbReference type="PROSITE" id="PS51645"/>
    </source>
</evidence>
<feature type="domain" description="Photolyase/cryptochrome alpha/beta" evidence="8">
    <location>
        <begin position="4"/>
        <end position="136"/>
    </location>
</feature>
<dbReference type="InterPro" id="IPR014133">
    <property type="entry name" value="Cry_DASH"/>
</dbReference>
<dbReference type="SUPFAM" id="SSF48173">
    <property type="entry name" value="Cryptochrome/photolyase FAD-binding domain"/>
    <property type="match status" value="1"/>
</dbReference>
<comment type="similarity">
    <text evidence="1 7">Belongs to the DNA photolyase class-1 family.</text>
</comment>
<dbReference type="InterPro" id="IPR036134">
    <property type="entry name" value="Crypto/Photolyase_FAD-like_sf"/>
</dbReference>
<comment type="function">
    <text evidence="7">May have a photoreceptor function.</text>
</comment>
<dbReference type="GO" id="GO:0071949">
    <property type="term" value="F:FAD binding"/>
    <property type="evidence" value="ECO:0007669"/>
    <property type="project" value="TreeGrafter"/>
</dbReference>
<name>A0A432ZFV2_9GAMM</name>
<keyword evidence="4 6" id="KW-0274">FAD</keyword>